<name>A0A1H3ZQ45_9SPHI</name>
<evidence type="ECO:0000313" key="2">
    <source>
        <dbReference type="Proteomes" id="UP000198850"/>
    </source>
</evidence>
<dbReference type="InterPro" id="IPR029044">
    <property type="entry name" value="Nucleotide-diphossugar_trans"/>
</dbReference>
<dbReference type="EMBL" id="FNRA01000002">
    <property type="protein sequence ID" value="SEA25837.1"/>
    <property type="molecule type" value="Genomic_DNA"/>
</dbReference>
<organism evidence="1 2">
    <name type="scientific">Pedobacter hartonius</name>
    <dbReference type="NCBI Taxonomy" id="425514"/>
    <lineage>
        <taxon>Bacteria</taxon>
        <taxon>Pseudomonadati</taxon>
        <taxon>Bacteroidota</taxon>
        <taxon>Sphingobacteriia</taxon>
        <taxon>Sphingobacteriales</taxon>
        <taxon>Sphingobacteriaceae</taxon>
        <taxon>Pedobacter</taxon>
    </lineage>
</organism>
<accession>A0A1H3ZQ45</accession>
<proteinExistence type="predicted"/>
<dbReference type="SUPFAM" id="SSF53448">
    <property type="entry name" value="Nucleotide-diphospho-sugar transferases"/>
    <property type="match status" value="1"/>
</dbReference>
<sequence length="313" mass="36927">MKNYKVKSPLLFLIFNRPDTTIQVFNQIKIAQPAKLYIAADGPRPDRQNEAALCRETIAIVQAVDWPCEVKTLYRTRNLGCKEAVSTAIDWFFQNEEEGIILEDDCLPSNSFFNFCDTMLEKYRFDTRIRHITGCNLQHGNTWGEASYYFSNLTHVWGWAGWKRVWKDYDKHLTTYNKDDVAEKLSNVFQDRFILENWTRIFEEVKSGKIDTWDYQLTFINFFNNGLSIIPNRNLISNIGYGADATHTVDTNSKNAFIAVQEISEITAPLYILPEKDADYFTLSQDFDLEKRWRLHNLPRRRFKRWLREKLSR</sequence>
<dbReference type="STRING" id="425514.SAMN05443550_102449"/>
<dbReference type="AlphaFoldDB" id="A0A1H3ZQ45"/>
<dbReference type="OrthoDB" id="9785375at2"/>
<dbReference type="Proteomes" id="UP000198850">
    <property type="component" value="Unassembled WGS sequence"/>
</dbReference>
<dbReference type="RefSeq" id="WP_090555583.1">
    <property type="nucleotide sequence ID" value="NZ_FNRA01000002.1"/>
</dbReference>
<reference evidence="1 2" key="1">
    <citation type="submission" date="2016-10" db="EMBL/GenBank/DDBJ databases">
        <authorList>
            <person name="de Groot N.N."/>
        </authorList>
    </citation>
    <scope>NUCLEOTIDE SEQUENCE [LARGE SCALE GENOMIC DNA]</scope>
    <source>
        <strain evidence="1 2">DSM 19033</strain>
    </source>
</reference>
<evidence type="ECO:0000313" key="1">
    <source>
        <dbReference type="EMBL" id="SEA25837.1"/>
    </source>
</evidence>
<gene>
    <name evidence="1" type="ORF">SAMN05443550_102449</name>
</gene>
<evidence type="ECO:0008006" key="3">
    <source>
        <dbReference type="Google" id="ProtNLM"/>
    </source>
</evidence>
<protein>
    <recommendedName>
        <fullName evidence="3">Nucleotide-diphospho-sugar transferase</fullName>
    </recommendedName>
</protein>
<dbReference type="Gene3D" id="3.90.550.10">
    <property type="entry name" value="Spore Coat Polysaccharide Biosynthesis Protein SpsA, Chain A"/>
    <property type="match status" value="1"/>
</dbReference>
<keyword evidence="2" id="KW-1185">Reference proteome</keyword>